<evidence type="ECO:0000259" key="1">
    <source>
        <dbReference type="Pfam" id="PF00561"/>
    </source>
</evidence>
<dbReference type="RefSeq" id="WP_241239850.1">
    <property type="nucleotide sequence ID" value="NZ_CP034588.1"/>
</dbReference>
<protein>
    <submittedName>
        <fullName evidence="2">Haloacetate dehalogenase</fullName>
    </submittedName>
</protein>
<evidence type="ECO:0000313" key="2">
    <source>
        <dbReference type="EMBL" id="PWK56786.1"/>
    </source>
</evidence>
<accession>A0A316G9W0</accession>
<dbReference type="InterPro" id="IPR000073">
    <property type="entry name" value="AB_hydrolase_1"/>
</dbReference>
<dbReference type="SUPFAM" id="SSF53474">
    <property type="entry name" value="alpha/beta-Hydrolases"/>
    <property type="match status" value="1"/>
</dbReference>
<dbReference type="GO" id="GO:0047372">
    <property type="term" value="F:monoacylglycerol lipase activity"/>
    <property type="evidence" value="ECO:0007669"/>
    <property type="project" value="TreeGrafter"/>
</dbReference>
<dbReference type="InterPro" id="IPR029058">
    <property type="entry name" value="AB_hydrolase_fold"/>
</dbReference>
<dbReference type="PANTHER" id="PTHR43798">
    <property type="entry name" value="MONOACYLGLYCEROL LIPASE"/>
    <property type="match status" value="1"/>
</dbReference>
<dbReference type="GO" id="GO:0046464">
    <property type="term" value="P:acylglycerol catabolic process"/>
    <property type="evidence" value="ECO:0007669"/>
    <property type="project" value="TreeGrafter"/>
</dbReference>
<gene>
    <name evidence="2" type="ORF">C8D95_10317</name>
</gene>
<name>A0A316G9W0_9RHOB</name>
<comment type="caution">
    <text evidence="2">The sequence shown here is derived from an EMBL/GenBank/DDBJ whole genome shotgun (WGS) entry which is preliminary data.</text>
</comment>
<dbReference type="InterPro" id="IPR050266">
    <property type="entry name" value="AB_hydrolase_sf"/>
</dbReference>
<dbReference type="Pfam" id="PF00561">
    <property type="entry name" value="Abhydrolase_1"/>
    <property type="match status" value="1"/>
</dbReference>
<dbReference type="GO" id="GO:0016020">
    <property type="term" value="C:membrane"/>
    <property type="evidence" value="ECO:0007669"/>
    <property type="project" value="TreeGrafter"/>
</dbReference>
<organism evidence="2 3">
    <name type="scientific">Silicimonas algicola</name>
    <dbReference type="NCBI Taxonomy" id="1826607"/>
    <lineage>
        <taxon>Bacteria</taxon>
        <taxon>Pseudomonadati</taxon>
        <taxon>Pseudomonadota</taxon>
        <taxon>Alphaproteobacteria</taxon>
        <taxon>Rhodobacterales</taxon>
        <taxon>Paracoccaceae</taxon>
    </lineage>
</organism>
<keyword evidence="3" id="KW-1185">Reference proteome</keyword>
<feature type="domain" description="AB hydrolase-1" evidence="1">
    <location>
        <begin position="20"/>
        <end position="270"/>
    </location>
</feature>
<dbReference type="AlphaFoldDB" id="A0A316G9W0"/>
<dbReference type="Proteomes" id="UP000245390">
    <property type="component" value="Unassembled WGS sequence"/>
</dbReference>
<dbReference type="Gene3D" id="3.40.50.1820">
    <property type="entry name" value="alpha/beta hydrolase"/>
    <property type="match status" value="1"/>
</dbReference>
<proteinExistence type="predicted"/>
<dbReference type="PRINTS" id="PR00111">
    <property type="entry name" value="ABHYDROLASE"/>
</dbReference>
<evidence type="ECO:0000313" key="3">
    <source>
        <dbReference type="Proteomes" id="UP000245390"/>
    </source>
</evidence>
<dbReference type="PANTHER" id="PTHR43798:SF5">
    <property type="entry name" value="MONOACYLGLYCEROL LIPASE ABHD6"/>
    <property type="match status" value="1"/>
</dbReference>
<sequence length="286" mass="31195">MADFTQDGITVAYDVAGEGPAVLLLHGFPQTRALWTDVASRLAARFTVVTADLRGYGASSKPGASPDLAEYSFRAMAADQLALMRHLGHDRFHLVGHDRGARTAYRLALDAPEAVASLTLMDILPTDALLAAWTYPVSKAYFHWSFLAQPAPFPERMIEADPDHFYEACLLGWGGASLTDFPALDTYRAAWRDPSTIAGMTNDYRAAVTIDQTHDAEDAGRTLDMPSLVLWGAQGAMAKNFDVAEVWRPRLSRMTARAIPGGHFFIDQHPDATADALEPFLGSIDL</sequence>
<reference evidence="2 3" key="1">
    <citation type="submission" date="2018-05" db="EMBL/GenBank/DDBJ databases">
        <title>Genomic Encyclopedia of Type Strains, Phase IV (KMG-IV): sequencing the most valuable type-strain genomes for metagenomic binning, comparative biology and taxonomic classification.</title>
        <authorList>
            <person name="Goeker M."/>
        </authorList>
    </citation>
    <scope>NUCLEOTIDE SEQUENCE [LARGE SCALE GENOMIC DNA]</scope>
    <source>
        <strain evidence="2 3">DSM 103371</strain>
    </source>
</reference>
<dbReference type="EMBL" id="QGGV01000003">
    <property type="protein sequence ID" value="PWK56786.1"/>
    <property type="molecule type" value="Genomic_DNA"/>
</dbReference>